<evidence type="ECO:0000313" key="3">
    <source>
        <dbReference type="Proteomes" id="UP000694563"/>
    </source>
</evidence>
<reference evidence="2" key="2">
    <citation type="submission" date="2025-08" db="UniProtKB">
        <authorList>
            <consortium name="Ensembl"/>
        </authorList>
    </citation>
    <scope>IDENTIFICATION</scope>
</reference>
<accession>A0A8C3V5X1</accession>
<dbReference type="Proteomes" id="UP000694563">
    <property type="component" value="Chromosome 4"/>
</dbReference>
<keyword evidence="3" id="KW-1185">Reference proteome</keyword>
<reference evidence="2" key="3">
    <citation type="submission" date="2025-09" db="UniProtKB">
        <authorList>
            <consortium name="Ensembl"/>
        </authorList>
    </citation>
    <scope>IDENTIFICATION</scope>
</reference>
<name>A0A8C3V5X1_CATUS</name>
<dbReference type="Ensembl" id="ENSCUST00005022405.1">
    <property type="protein sequence ID" value="ENSCUSP00005021623.1"/>
    <property type="gene ID" value="ENSCUSG00005013744.1"/>
</dbReference>
<reference evidence="2" key="1">
    <citation type="submission" date="2020-10" db="EMBL/GenBank/DDBJ databases">
        <title>Catharus ustulatus (Swainson's thrush) genome, bCatUst1, primary haplotype v2.</title>
        <authorList>
            <person name="Delmore K."/>
            <person name="Vafadar M."/>
            <person name="Formenti G."/>
            <person name="Chow W."/>
            <person name="Pelan S."/>
            <person name="Howe K."/>
            <person name="Rhie A."/>
            <person name="Mountcastle J."/>
            <person name="Haase B."/>
            <person name="Fedrigo O."/>
            <person name="Jarvis E.D."/>
        </authorList>
    </citation>
    <scope>NUCLEOTIDE SEQUENCE [LARGE SCALE GENOMIC DNA]</scope>
</reference>
<protein>
    <submittedName>
        <fullName evidence="2">Uncharacterized protein</fullName>
    </submittedName>
</protein>
<evidence type="ECO:0000256" key="1">
    <source>
        <dbReference type="SAM" id="MobiDB-lite"/>
    </source>
</evidence>
<sequence>MRGHYTITHPGSEISTSTTCAKTLNREGSTFQLCLSSSRTKTKIPKTTSGTQGEFGISELLSA</sequence>
<feature type="region of interest" description="Disordered" evidence="1">
    <location>
        <begin position="42"/>
        <end position="63"/>
    </location>
</feature>
<organism evidence="2 3">
    <name type="scientific">Catharus ustulatus</name>
    <name type="common">Russet-backed thrush</name>
    <name type="synonym">Hylocichla ustulatus</name>
    <dbReference type="NCBI Taxonomy" id="91951"/>
    <lineage>
        <taxon>Eukaryota</taxon>
        <taxon>Metazoa</taxon>
        <taxon>Chordata</taxon>
        <taxon>Craniata</taxon>
        <taxon>Vertebrata</taxon>
        <taxon>Euteleostomi</taxon>
        <taxon>Archelosauria</taxon>
        <taxon>Archosauria</taxon>
        <taxon>Dinosauria</taxon>
        <taxon>Saurischia</taxon>
        <taxon>Theropoda</taxon>
        <taxon>Coelurosauria</taxon>
        <taxon>Aves</taxon>
        <taxon>Neognathae</taxon>
        <taxon>Neoaves</taxon>
        <taxon>Telluraves</taxon>
        <taxon>Australaves</taxon>
        <taxon>Passeriformes</taxon>
        <taxon>Turdidae</taxon>
        <taxon>Catharus</taxon>
    </lineage>
</organism>
<dbReference type="AlphaFoldDB" id="A0A8C3V5X1"/>
<feature type="compositionally biased region" description="Polar residues" evidence="1">
    <location>
        <begin position="42"/>
        <end position="52"/>
    </location>
</feature>
<proteinExistence type="predicted"/>
<evidence type="ECO:0000313" key="2">
    <source>
        <dbReference type="Ensembl" id="ENSCUSP00005021623.1"/>
    </source>
</evidence>